<dbReference type="Proteomes" id="UP001143910">
    <property type="component" value="Unassembled WGS sequence"/>
</dbReference>
<accession>A0ACC1NBF1</accession>
<keyword evidence="2" id="KW-1185">Reference proteome</keyword>
<name>A0ACC1NBF1_9HYPO</name>
<sequence length="211" mass="24737">MSATFHPFPRLPVELRTLVWGLAIEPRIVDVRAIQGSRSSRGPSRDIGNVRAYSDPFIPTPVPGVMHACQESRNQGLYERVPYTLSSDPPEERYAWINFDKDMIDLQQGQLKLVEHLKGRIHQLRFERCNCDDYWYYTESSNLCWFEKLEECHVVAVAGLELWEAAWEDYYWSCSKENLKFIEKEAGRILNAIELERMVDAEWDRSEYLEA</sequence>
<reference evidence="1" key="1">
    <citation type="submission" date="2022-08" db="EMBL/GenBank/DDBJ databases">
        <title>Genome Sequence of Lecanicillium fungicola.</title>
        <authorList>
            <person name="Buettner E."/>
        </authorList>
    </citation>
    <scope>NUCLEOTIDE SEQUENCE</scope>
    <source>
        <strain evidence="1">Babe33</strain>
    </source>
</reference>
<evidence type="ECO:0000313" key="1">
    <source>
        <dbReference type="EMBL" id="KAJ2975821.1"/>
    </source>
</evidence>
<organism evidence="1 2">
    <name type="scientific">Zarea fungicola</name>
    <dbReference type="NCBI Taxonomy" id="93591"/>
    <lineage>
        <taxon>Eukaryota</taxon>
        <taxon>Fungi</taxon>
        <taxon>Dikarya</taxon>
        <taxon>Ascomycota</taxon>
        <taxon>Pezizomycotina</taxon>
        <taxon>Sordariomycetes</taxon>
        <taxon>Hypocreomycetidae</taxon>
        <taxon>Hypocreales</taxon>
        <taxon>Cordycipitaceae</taxon>
        <taxon>Zarea</taxon>
    </lineage>
</organism>
<protein>
    <submittedName>
        <fullName evidence="1">Uncharacterized protein</fullName>
    </submittedName>
</protein>
<dbReference type="EMBL" id="JANJQO010000657">
    <property type="protein sequence ID" value="KAJ2975821.1"/>
    <property type="molecule type" value="Genomic_DNA"/>
</dbReference>
<evidence type="ECO:0000313" key="2">
    <source>
        <dbReference type="Proteomes" id="UP001143910"/>
    </source>
</evidence>
<comment type="caution">
    <text evidence="1">The sequence shown here is derived from an EMBL/GenBank/DDBJ whole genome shotgun (WGS) entry which is preliminary data.</text>
</comment>
<gene>
    <name evidence="1" type="ORF">NQ176_g5303</name>
</gene>
<proteinExistence type="predicted"/>